<gene>
    <name evidence="7" type="primary">CEACAM1</name>
    <name evidence="7" type="ORF">AOXY_G32167</name>
</gene>
<dbReference type="InterPro" id="IPR007110">
    <property type="entry name" value="Ig-like_dom"/>
</dbReference>
<dbReference type="PROSITE" id="PS50835">
    <property type="entry name" value="IG_LIKE"/>
    <property type="match status" value="2"/>
</dbReference>
<name>A0AAD8CI28_ACIOX</name>
<feature type="non-terminal residue" evidence="7">
    <location>
        <position position="298"/>
    </location>
</feature>
<dbReference type="SUPFAM" id="SSF48726">
    <property type="entry name" value="Immunoglobulin"/>
    <property type="match status" value="3"/>
</dbReference>
<dbReference type="InterPro" id="IPR036179">
    <property type="entry name" value="Ig-like_dom_sf"/>
</dbReference>
<dbReference type="Gene3D" id="2.60.40.10">
    <property type="entry name" value="Immunoglobulins"/>
    <property type="match status" value="3"/>
</dbReference>
<organism evidence="7 8">
    <name type="scientific">Acipenser oxyrinchus oxyrinchus</name>
    <dbReference type="NCBI Taxonomy" id="40147"/>
    <lineage>
        <taxon>Eukaryota</taxon>
        <taxon>Metazoa</taxon>
        <taxon>Chordata</taxon>
        <taxon>Craniata</taxon>
        <taxon>Vertebrata</taxon>
        <taxon>Euteleostomi</taxon>
        <taxon>Actinopterygii</taxon>
        <taxon>Chondrostei</taxon>
        <taxon>Acipenseriformes</taxon>
        <taxon>Acipenseridae</taxon>
        <taxon>Acipenser</taxon>
    </lineage>
</organism>
<keyword evidence="4" id="KW-0393">Immunoglobulin domain</keyword>
<evidence type="ECO:0000256" key="3">
    <source>
        <dbReference type="ARBA" id="ARBA00023180"/>
    </source>
</evidence>
<dbReference type="Pfam" id="PF07686">
    <property type="entry name" value="V-set"/>
    <property type="match status" value="1"/>
</dbReference>
<evidence type="ECO:0000256" key="1">
    <source>
        <dbReference type="ARBA" id="ARBA00022729"/>
    </source>
</evidence>
<dbReference type="InterPro" id="IPR003599">
    <property type="entry name" value="Ig_sub"/>
</dbReference>
<dbReference type="FunFam" id="2.60.40.10:FF:000244">
    <property type="entry name" value="carcinoembryonic antigen-related cell adhesion molecule 16"/>
    <property type="match status" value="1"/>
</dbReference>
<dbReference type="InterPro" id="IPR052598">
    <property type="entry name" value="IgSF_CEA-related"/>
</dbReference>
<evidence type="ECO:0000256" key="2">
    <source>
        <dbReference type="ARBA" id="ARBA00023157"/>
    </source>
</evidence>
<protein>
    <submittedName>
        <fullName evidence="7">Carcinoembryonic antigen-related cell adhesion molecule 5-like</fullName>
    </submittedName>
</protein>
<proteinExistence type="inferred from homology"/>
<dbReference type="InterPro" id="IPR013783">
    <property type="entry name" value="Ig-like_fold"/>
</dbReference>
<evidence type="ECO:0000256" key="4">
    <source>
        <dbReference type="ARBA" id="ARBA00023319"/>
    </source>
</evidence>
<dbReference type="PANTHER" id="PTHR44337">
    <property type="entry name" value="CARCINOEMBRYONIC ANTIGEN-RELATED CELL ADHESION MOLECULE 8"/>
    <property type="match status" value="1"/>
</dbReference>
<evidence type="ECO:0000313" key="8">
    <source>
        <dbReference type="Proteomes" id="UP001230051"/>
    </source>
</evidence>
<dbReference type="AlphaFoldDB" id="A0AAD8CI28"/>
<dbReference type="SMART" id="SM00408">
    <property type="entry name" value="IGc2"/>
    <property type="match status" value="3"/>
</dbReference>
<dbReference type="SMART" id="SM00409">
    <property type="entry name" value="IG"/>
    <property type="match status" value="3"/>
</dbReference>
<sequence length="298" mass="32494">YFYFFLGCETLASERSTNLAVGVGEDVQLKINPPVAVFAVTWYFGSTGVVIVTWNGVSEAVALPYQDRVELNKNTGTLTLKNVSRSDSGDYSYQAVSIATGHPVQYNGSIALNVYQPVSQPTVRSNVTNPVEFNDTVSLTCTASGSAVSYRWFNGSSVVSDSERIHLSDDNKTLTIAGVLRSDDGTLYCYAFNPVSNSTSEPFHLIVSYGPESLTLSISPQKPIYSAGSDLTLSCSAQSSPPAHYQWFFNGAPLNKLGSQLNMTHTQHNQTGNYTCWAFNNITLRYAKETREVIVVGK</sequence>
<dbReference type="Pfam" id="PF13927">
    <property type="entry name" value="Ig_3"/>
    <property type="match status" value="2"/>
</dbReference>
<feature type="domain" description="Ig-like" evidence="6">
    <location>
        <begin position="211"/>
        <end position="294"/>
    </location>
</feature>
<reference evidence="7" key="1">
    <citation type="submission" date="2022-02" db="EMBL/GenBank/DDBJ databases">
        <title>Atlantic sturgeon de novo genome assembly.</title>
        <authorList>
            <person name="Stock M."/>
            <person name="Klopp C."/>
            <person name="Guiguen Y."/>
            <person name="Cabau C."/>
            <person name="Parinello H."/>
            <person name="Santidrian Yebra-Pimentel E."/>
            <person name="Kuhl H."/>
            <person name="Dirks R.P."/>
            <person name="Guessner J."/>
            <person name="Wuertz S."/>
            <person name="Du K."/>
            <person name="Schartl M."/>
        </authorList>
    </citation>
    <scope>NUCLEOTIDE SEQUENCE</scope>
    <source>
        <strain evidence="7">STURGEONOMICS-FGT-2020</strain>
        <tissue evidence="7">Whole blood</tissue>
    </source>
</reference>
<evidence type="ECO:0000256" key="5">
    <source>
        <dbReference type="ARBA" id="ARBA00038222"/>
    </source>
</evidence>
<feature type="domain" description="Ig-like" evidence="6">
    <location>
        <begin position="121"/>
        <end position="200"/>
    </location>
</feature>
<comment type="similarity">
    <text evidence="5">Belongs to the immunoglobulin superfamily. CEA family.</text>
</comment>
<keyword evidence="3" id="KW-0325">Glycoprotein</keyword>
<keyword evidence="1" id="KW-0732">Signal</keyword>
<dbReference type="Proteomes" id="UP001230051">
    <property type="component" value="Unassembled WGS sequence"/>
</dbReference>
<dbReference type="InterPro" id="IPR013106">
    <property type="entry name" value="Ig_V-set"/>
</dbReference>
<keyword evidence="8" id="KW-1185">Reference proteome</keyword>
<evidence type="ECO:0000313" key="7">
    <source>
        <dbReference type="EMBL" id="KAK1151823.1"/>
    </source>
</evidence>
<accession>A0AAD8CI28</accession>
<comment type="caution">
    <text evidence="7">The sequence shown here is derived from an EMBL/GenBank/DDBJ whole genome shotgun (WGS) entry which is preliminary data.</text>
</comment>
<dbReference type="EMBL" id="JAGXEW010000050">
    <property type="protein sequence ID" value="KAK1151823.1"/>
    <property type="molecule type" value="Genomic_DNA"/>
</dbReference>
<dbReference type="InterPro" id="IPR003598">
    <property type="entry name" value="Ig_sub2"/>
</dbReference>
<dbReference type="PANTHER" id="PTHR44337:SF20">
    <property type="entry name" value="CARCINOEMBRYONIC ANTIGEN-RELATED CELL ADHESION MOLECULE 5-RELATED"/>
    <property type="match status" value="1"/>
</dbReference>
<evidence type="ECO:0000259" key="6">
    <source>
        <dbReference type="PROSITE" id="PS50835"/>
    </source>
</evidence>
<keyword evidence="2" id="KW-1015">Disulfide bond</keyword>